<evidence type="ECO:0000313" key="1">
    <source>
        <dbReference type="EMBL" id="KAH9315131.1"/>
    </source>
</evidence>
<reference evidence="1 2" key="1">
    <citation type="journal article" date="2021" name="Nat. Plants">
        <title>The Taxus genome provides insights into paclitaxel biosynthesis.</title>
        <authorList>
            <person name="Xiong X."/>
            <person name="Gou J."/>
            <person name="Liao Q."/>
            <person name="Li Y."/>
            <person name="Zhou Q."/>
            <person name="Bi G."/>
            <person name="Li C."/>
            <person name="Du R."/>
            <person name="Wang X."/>
            <person name="Sun T."/>
            <person name="Guo L."/>
            <person name="Liang H."/>
            <person name="Lu P."/>
            <person name="Wu Y."/>
            <person name="Zhang Z."/>
            <person name="Ro D.K."/>
            <person name="Shang Y."/>
            <person name="Huang S."/>
            <person name="Yan J."/>
        </authorList>
    </citation>
    <scope>NUCLEOTIDE SEQUENCE [LARGE SCALE GENOMIC DNA]</scope>
    <source>
        <strain evidence="1">Ta-2019</strain>
    </source>
</reference>
<feature type="non-terminal residue" evidence="1">
    <location>
        <position position="1"/>
    </location>
</feature>
<accession>A0AA38G2X5</accession>
<gene>
    <name evidence="1" type="ORF">KI387_023758</name>
</gene>
<dbReference type="SUPFAM" id="SSF51735">
    <property type="entry name" value="NAD(P)-binding Rossmann-fold domains"/>
    <property type="match status" value="1"/>
</dbReference>
<dbReference type="Proteomes" id="UP000824469">
    <property type="component" value="Unassembled WGS sequence"/>
</dbReference>
<name>A0AA38G2X5_TAXCH</name>
<dbReference type="InterPro" id="IPR036291">
    <property type="entry name" value="NAD(P)-bd_dom_sf"/>
</dbReference>
<dbReference type="AlphaFoldDB" id="A0AA38G2X5"/>
<protein>
    <submittedName>
        <fullName evidence="1">Uncharacterized protein</fullName>
    </submittedName>
</protein>
<sequence>MKNTNRSEGHVDPFAQDCLLIRICDPGITRDKAVPIPGSEKQVTNIAHVKGLSSMLVLAIQHQFAAHGSSFNVVLDRIITFDGLGKLCTRVAGKEANIVHHDPKSFNIDTKYLAVLSIQRLIEALEKVLYSEKHFPSAVTVSMCRTTVKPLRYTLPLPAGLRDLHRE</sequence>
<dbReference type="EMBL" id="JAHRHJ020000005">
    <property type="protein sequence ID" value="KAH9315131.1"/>
    <property type="molecule type" value="Genomic_DNA"/>
</dbReference>
<evidence type="ECO:0000313" key="2">
    <source>
        <dbReference type="Proteomes" id="UP000824469"/>
    </source>
</evidence>
<comment type="caution">
    <text evidence="1">The sequence shown here is derived from an EMBL/GenBank/DDBJ whole genome shotgun (WGS) entry which is preliminary data.</text>
</comment>
<proteinExistence type="predicted"/>
<organism evidence="1 2">
    <name type="scientific">Taxus chinensis</name>
    <name type="common">Chinese yew</name>
    <name type="synonym">Taxus wallichiana var. chinensis</name>
    <dbReference type="NCBI Taxonomy" id="29808"/>
    <lineage>
        <taxon>Eukaryota</taxon>
        <taxon>Viridiplantae</taxon>
        <taxon>Streptophyta</taxon>
        <taxon>Embryophyta</taxon>
        <taxon>Tracheophyta</taxon>
        <taxon>Spermatophyta</taxon>
        <taxon>Pinopsida</taxon>
        <taxon>Pinidae</taxon>
        <taxon>Conifers II</taxon>
        <taxon>Cupressales</taxon>
        <taxon>Taxaceae</taxon>
        <taxon>Taxus</taxon>
    </lineage>
</organism>
<keyword evidence="2" id="KW-1185">Reference proteome</keyword>
<dbReference type="Gene3D" id="3.40.50.720">
    <property type="entry name" value="NAD(P)-binding Rossmann-like Domain"/>
    <property type="match status" value="1"/>
</dbReference>